<feature type="domain" description="PKD" evidence="2">
    <location>
        <begin position="468"/>
        <end position="516"/>
    </location>
</feature>
<accession>A0A7W7SFX6</accession>
<dbReference type="GO" id="GO:0005975">
    <property type="term" value="P:carbohydrate metabolic process"/>
    <property type="evidence" value="ECO:0007669"/>
    <property type="project" value="UniProtKB-ARBA"/>
</dbReference>
<dbReference type="InterPro" id="IPR035986">
    <property type="entry name" value="PKD_dom_sf"/>
</dbReference>
<dbReference type="SUPFAM" id="SSF51126">
    <property type="entry name" value="Pectin lyase-like"/>
    <property type="match status" value="1"/>
</dbReference>
<keyword evidence="1" id="KW-0732">Signal</keyword>
<keyword evidence="4" id="KW-1185">Reference proteome</keyword>
<dbReference type="PROSITE" id="PS50093">
    <property type="entry name" value="PKD"/>
    <property type="match status" value="1"/>
</dbReference>
<evidence type="ECO:0000259" key="2">
    <source>
        <dbReference type="PROSITE" id="PS50093"/>
    </source>
</evidence>
<sequence length="901" mass="91702">MSRRRLTLTAGLLTAVSLLIPGPAQAADAPPSGIGQQIDTAALNAAKAAGLETFSSPAEKSYRIPRATGQGELNSRQTTAGRTIWAAATYCGAEVGAGTEASPYCKLQSAVDAAVPGDTVRVKSWTNSTGAWEAATVRTSGITIIGEGDPEFAAVNQYAGRPALTLDGVTDVTVRNLVLTAGSAPAVRITKSARVTLDGSYASSWESSGVTIDGASSDITVSRTYVNTGRWTPGVPGIAVASGATRITLAADALAASGIVADGVHGLDIAGNTIQRGCSPAVDVTGDSTAVNVQNNVILDANPVTDSSLGGFKENCAEHQPAQPWDPSVRIAAPASAGTSLDYNTFHLQDGYGTLPISVSGAPYTGAHDNLDPTLGGATGVRKDKYGAINLALVKGSTAIGTANPAAPGQLASDFYGTTPRVSRGAAEYLGTDPTLAVALTAKLTTGRAVQVTPAVTSSRTWVPVYLDWGDGTTTYVSPNGTPVTPHTYAKPGSYTVTATAVIETGDQVANSVKITTLGSHYTAYGPTRLLDTRTGLGAAAVKVAPYSSVKVKVAGGALPTSVTAAVLNITVTEAVNGGFITAYASGKDRPSTSNVNFTAGQTVPNLTVTPVGSDGQVELFNGSGGPVHLIADIAGYFTRSASSGYTATAPGRLVDTREGTGTARGQIAGKSSFSVQIAGNPTGPLPGSGITAVALNVTTVGSRGAGYLTVYPSGGQTPVASNLNFGQGQVVANSVITPVGADGKIEIYNGSGAPTDVVVDVVGYYSPDGASSYRPVTPTRLLDTRSWGKGALARDNYIYMPLGAGYPEETGYVMNATVTEPVGAGFLTVAPDPNALGHYQSNVAVWPTRPLVSALNWKSGETVPNLVQATPGPYGVIDFWNGGGGNIHLVVDVFGYYDNS</sequence>
<evidence type="ECO:0000256" key="1">
    <source>
        <dbReference type="SAM" id="SignalP"/>
    </source>
</evidence>
<reference evidence="3 4" key="1">
    <citation type="submission" date="2020-08" db="EMBL/GenBank/DDBJ databases">
        <title>Sequencing the genomes of 1000 actinobacteria strains.</title>
        <authorList>
            <person name="Klenk H.-P."/>
        </authorList>
    </citation>
    <scope>NUCLEOTIDE SEQUENCE [LARGE SCALE GENOMIC DNA]</scope>
    <source>
        <strain evidence="3 4">DSM 44786</strain>
    </source>
</reference>
<comment type="caution">
    <text evidence="3">The sequence shown here is derived from an EMBL/GenBank/DDBJ whole genome shotgun (WGS) entry which is preliminary data.</text>
</comment>
<dbReference type="InterPro" id="IPR039448">
    <property type="entry name" value="Beta_helix"/>
</dbReference>
<dbReference type="Gene3D" id="2.60.40.10">
    <property type="entry name" value="Immunoglobulins"/>
    <property type="match status" value="1"/>
</dbReference>
<dbReference type="Gene3D" id="2.160.20.10">
    <property type="entry name" value="Single-stranded right-handed beta-helix, Pectin lyase-like"/>
    <property type="match status" value="1"/>
</dbReference>
<dbReference type="AlphaFoldDB" id="A0A7W7SFX6"/>
<evidence type="ECO:0000313" key="3">
    <source>
        <dbReference type="EMBL" id="MBB4949745.1"/>
    </source>
</evidence>
<dbReference type="Proteomes" id="UP000573327">
    <property type="component" value="Unassembled WGS sequence"/>
</dbReference>
<organism evidence="3 4">
    <name type="scientific">Kitasatospora gansuensis</name>
    <dbReference type="NCBI Taxonomy" id="258050"/>
    <lineage>
        <taxon>Bacteria</taxon>
        <taxon>Bacillati</taxon>
        <taxon>Actinomycetota</taxon>
        <taxon>Actinomycetes</taxon>
        <taxon>Kitasatosporales</taxon>
        <taxon>Streptomycetaceae</taxon>
        <taxon>Kitasatospora</taxon>
    </lineage>
</organism>
<proteinExistence type="predicted"/>
<dbReference type="RefSeq" id="WP_184920316.1">
    <property type="nucleotide sequence ID" value="NZ_JACHJR010000001.1"/>
</dbReference>
<dbReference type="InterPro" id="IPR000601">
    <property type="entry name" value="PKD_dom"/>
</dbReference>
<evidence type="ECO:0000313" key="4">
    <source>
        <dbReference type="Proteomes" id="UP000573327"/>
    </source>
</evidence>
<dbReference type="Pfam" id="PF13229">
    <property type="entry name" value="Beta_helix"/>
    <property type="match status" value="1"/>
</dbReference>
<dbReference type="SUPFAM" id="SSF49299">
    <property type="entry name" value="PKD domain"/>
    <property type="match status" value="1"/>
</dbReference>
<name>A0A7W7SFX6_9ACTN</name>
<dbReference type="InterPro" id="IPR011050">
    <property type="entry name" value="Pectin_lyase_fold/virulence"/>
</dbReference>
<feature type="chain" id="PRO_5030811775" description="PKD domain-containing protein" evidence="1">
    <location>
        <begin position="27"/>
        <end position="901"/>
    </location>
</feature>
<dbReference type="EMBL" id="JACHJR010000001">
    <property type="protein sequence ID" value="MBB4949745.1"/>
    <property type="molecule type" value="Genomic_DNA"/>
</dbReference>
<dbReference type="InterPro" id="IPR012334">
    <property type="entry name" value="Pectin_lyas_fold"/>
</dbReference>
<protein>
    <recommendedName>
        <fullName evidence="2">PKD domain-containing protein</fullName>
    </recommendedName>
</protein>
<feature type="signal peptide" evidence="1">
    <location>
        <begin position="1"/>
        <end position="26"/>
    </location>
</feature>
<dbReference type="CDD" id="cd00146">
    <property type="entry name" value="PKD"/>
    <property type="match status" value="1"/>
</dbReference>
<dbReference type="InterPro" id="IPR013783">
    <property type="entry name" value="Ig-like_fold"/>
</dbReference>
<gene>
    <name evidence="3" type="ORF">F4556_005280</name>
</gene>